<reference evidence="1 2" key="1">
    <citation type="journal article" date="2012" name="J. Bacteriol.">
        <title>Genome sequence of the bacterium Streptomyces davawensis JCM 4913 and heterologous production of the unique antibiotic roseoflavin.</title>
        <authorList>
            <person name="Jankowitsch F."/>
            <person name="Schwarz J."/>
            <person name="Ruckert C."/>
            <person name="Gust B."/>
            <person name="Szczepanowski R."/>
            <person name="Blom J."/>
            <person name="Pelzer S."/>
            <person name="Kalinowski J."/>
            <person name="Mack M."/>
        </authorList>
    </citation>
    <scope>NUCLEOTIDE SEQUENCE [LARGE SCALE GENOMIC DNA]</scope>
    <source>
        <strain evidence="2">DSM 101723 / JCM 4913 / KCC S-0913 / 768</strain>
    </source>
</reference>
<evidence type="ECO:0000313" key="1">
    <source>
        <dbReference type="EMBL" id="CCK24618.1"/>
    </source>
</evidence>
<gene>
    <name evidence="1" type="ORF">BN159_0239</name>
</gene>
<organism evidence="1 2">
    <name type="scientific">Streptomyces davaonensis (strain DSM 101723 / JCM 4913 / KCC S-0913 / 768)</name>
    <dbReference type="NCBI Taxonomy" id="1214101"/>
    <lineage>
        <taxon>Bacteria</taxon>
        <taxon>Bacillati</taxon>
        <taxon>Actinomycetota</taxon>
        <taxon>Actinomycetes</taxon>
        <taxon>Kitasatosporales</taxon>
        <taxon>Streptomycetaceae</taxon>
        <taxon>Streptomyces</taxon>
    </lineage>
</organism>
<sequence length="65" mass="6928">MFSSAVNAGQPPQEDANTQVWHWSQSVALLGYGPAASSLLGSHVLPSTVTRSAHVYPSHTLDPNR</sequence>
<dbReference type="EMBL" id="HE971709">
    <property type="protein sequence ID" value="CCK24618.1"/>
    <property type="molecule type" value="Genomic_DNA"/>
</dbReference>
<accession>K4QUH7</accession>
<dbReference type="HOGENOM" id="CLU_2847789_0_0_11"/>
<dbReference type="STRING" id="1214101.BN159_0239"/>
<evidence type="ECO:0000313" key="2">
    <source>
        <dbReference type="Proteomes" id="UP000008043"/>
    </source>
</evidence>
<name>K4QUH7_STRDJ</name>
<dbReference type="KEGG" id="sdv:BN159_0239"/>
<proteinExistence type="predicted"/>
<protein>
    <submittedName>
        <fullName evidence="1">Uncharacterized protein</fullName>
    </submittedName>
</protein>
<dbReference type="PATRIC" id="fig|1214101.3.peg.238"/>
<dbReference type="AlphaFoldDB" id="K4QUH7"/>
<keyword evidence="2" id="KW-1185">Reference proteome</keyword>
<dbReference type="Proteomes" id="UP000008043">
    <property type="component" value="Chromosome"/>
</dbReference>